<feature type="transmembrane region" description="Helical" evidence="1">
    <location>
        <begin position="71"/>
        <end position="91"/>
    </location>
</feature>
<dbReference type="EMBL" id="OD004956">
    <property type="protein sequence ID" value="CAD7410756.1"/>
    <property type="molecule type" value="Genomic_DNA"/>
</dbReference>
<gene>
    <name evidence="2" type="ORF">TPSB3V08_LOCUS7528</name>
</gene>
<evidence type="ECO:0000256" key="1">
    <source>
        <dbReference type="SAM" id="Phobius"/>
    </source>
</evidence>
<proteinExistence type="predicted"/>
<keyword evidence="1" id="KW-0472">Membrane</keyword>
<protein>
    <submittedName>
        <fullName evidence="2">Uncharacterized protein</fullName>
    </submittedName>
</protein>
<accession>A0A7R9H6M4</accession>
<keyword evidence="1" id="KW-1133">Transmembrane helix</keyword>
<evidence type="ECO:0000313" key="2">
    <source>
        <dbReference type="EMBL" id="CAD7410756.1"/>
    </source>
</evidence>
<dbReference type="AlphaFoldDB" id="A0A7R9H6M4"/>
<sequence length="295" mass="33247">MRLSESPQASPTCIFSVPQGLTAKCAVTCFGARKVYSIVIRALSSPSSAFQSIECKQEAIMVFGLGSQLRPCLRVSAFIICLMVVSMFYILNFGNSSNLLHQVVIVAAEKNSSLNMCGTVWDARKAKDGYLVWTPSCQIPEIDPYDPSIKKMLRRSDPIICSKHGPLTYVTTRGNSTSSYSLMIDSEMISKYVPPHQKLFCCYSIVTRVTVSTENYNSSADNFYKTLPKLHHKKLSTRRSHNEIMMIVIMKPSAFGRYRATVMSDKQTLHFINTESHKLFQFKAENLNLHHFEVN</sequence>
<name>A0A7R9H6M4_TIMPO</name>
<organism evidence="2">
    <name type="scientific">Timema poppense</name>
    <name type="common">Walking stick</name>
    <dbReference type="NCBI Taxonomy" id="170557"/>
    <lineage>
        <taxon>Eukaryota</taxon>
        <taxon>Metazoa</taxon>
        <taxon>Ecdysozoa</taxon>
        <taxon>Arthropoda</taxon>
        <taxon>Hexapoda</taxon>
        <taxon>Insecta</taxon>
        <taxon>Pterygota</taxon>
        <taxon>Neoptera</taxon>
        <taxon>Polyneoptera</taxon>
        <taxon>Phasmatodea</taxon>
        <taxon>Timematodea</taxon>
        <taxon>Timematoidea</taxon>
        <taxon>Timematidae</taxon>
        <taxon>Timema</taxon>
    </lineage>
</organism>
<reference evidence="2" key="1">
    <citation type="submission" date="2020-11" db="EMBL/GenBank/DDBJ databases">
        <authorList>
            <person name="Tran Van P."/>
        </authorList>
    </citation>
    <scope>NUCLEOTIDE SEQUENCE</scope>
</reference>
<keyword evidence="1" id="KW-0812">Transmembrane</keyword>